<evidence type="ECO:0000256" key="2">
    <source>
        <dbReference type="ARBA" id="ARBA00022695"/>
    </source>
</evidence>
<evidence type="ECO:0000313" key="4">
    <source>
        <dbReference type="EMBL" id="QFR44140.1"/>
    </source>
</evidence>
<sequence length="220" mass="24428">MKAMILAAGRGERMRPLSDKTPKPLLKVHGKSLIVWHIERLASLGFSEIIINIDHLGDMIEKSLGDGSEWGVNLLYSDERQSGALESAGGIIKALPLIESETFLVVNGDIWCDYEFETGFDLKGDLAHLILVANPEHNPDGDFALHKNRVSNDTKRRFTFSGIGYYSAKLFEGLENKKMPLAPLLREAVEKGKVSGSLYDGRWYDIGTPQRLKEVNATSV</sequence>
<keyword evidence="2" id="KW-0548">Nucleotidyltransferase</keyword>
<dbReference type="PANTHER" id="PTHR43584">
    <property type="entry name" value="NUCLEOTIDYL TRANSFERASE"/>
    <property type="match status" value="1"/>
</dbReference>
<keyword evidence="5" id="KW-1185">Reference proteome</keyword>
<name>A0AAJ4DNL3_9BACT</name>
<gene>
    <name evidence="4" type="ORF">FJR47_09505</name>
</gene>
<feature type="domain" description="Nucleotidyl transferase" evidence="3">
    <location>
        <begin position="2"/>
        <end position="127"/>
    </location>
</feature>
<dbReference type="KEGG" id="suln:FJR47_09505"/>
<dbReference type="EMBL" id="CP041166">
    <property type="protein sequence ID" value="QFR44140.1"/>
    <property type="molecule type" value="Genomic_DNA"/>
</dbReference>
<reference evidence="5" key="1">
    <citation type="submission" date="2019-06" db="EMBL/GenBank/DDBJ databases">
        <title>Sulfurimonas gotlandica sp. nov., a chemoautotrophic and psychrotolerant epsilonproteobacterium isolated from a pelagic redoxcline, and an emended description of the genus Sulfurimonas.</title>
        <authorList>
            <person name="Wang S."/>
            <person name="Jiang L."/>
            <person name="Shao Z."/>
        </authorList>
    </citation>
    <scope>NUCLEOTIDE SEQUENCE [LARGE SCALE GENOMIC DNA]</scope>
    <source>
        <strain evidence="5">1-1N</strain>
    </source>
</reference>
<dbReference type="Gene3D" id="3.90.550.10">
    <property type="entry name" value="Spore Coat Polysaccharide Biosynthesis Protein SpsA, Chain A"/>
    <property type="match status" value="1"/>
</dbReference>
<dbReference type="CDD" id="cd06422">
    <property type="entry name" value="NTP_transferase_like_1"/>
    <property type="match status" value="1"/>
</dbReference>
<dbReference type="InterPro" id="IPR054790">
    <property type="entry name" value="MurU"/>
</dbReference>
<dbReference type="InterPro" id="IPR050065">
    <property type="entry name" value="GlmU-like"/>
</dbReference>
<dbReference type="Proteomes" id="UP000326061">
    <property type="component" value="Chromosome"/>
</dbReference>
<organism evidence="4 5">
    <name type="scientific">Sulfurimonas xiamenensis</name>
    <dbReference type="NCBI Taxonomy" id="2590021"/>
    <lineage>
        <taxon>Bacteria</taxon>
        <taxon>Pseudomonadati</taxon>
        <taxon>Campylobacterota</taxon>
        <taxon>Epsilonproteobacteria</taxon>
        <taxon>Campylobacterales</taxon>
        <taxon>Sulfurimonadaceae</taxon>
        <taxon>Sulfurimonas</taxon>
    </lineage>
</organism>
<proteinExistence type="predicted"/>
<evidence type="ECO:0000259" key="3">
    <source>
        <dbReference type="Pfam" id="PF00483"/>
    </source>
</evidence>
<keyword evidence="1" id="KW-0808">Transferase</keyword>
<dbReference type="GO" id="GO:0016779">
    <property type="term" value="F:nucleotidyltransferase activity"/>
    <property type="evidence" value="ECO:0007669"/>
    <property type="project" value="UniProtKB-KW"/>
</dbReference>
<dbReference type="RefSeq" id="WP_152300200.1">
    <property type="nucleotide sequence ID" value="NZ_CP041166.1"/>
</dbReference>
<protein>
    <submittedName>
        <fullName evidence="4">Nucleotidyltransferase family protein</fullName>
    </submittedName>
</protein>
<dbReference type="AlphaFoldDB" id="A0AAJ4DNL3"/>
<dbReference type="Pfam" id="PF00483">
    <property type="entry name" value="NTP_transferase"/>
    <property type="match status" value="1"/>
</dbReference>
<evidence type="ECO:0000256" key="1">
    <source>
        <dbReference type="ARBA" id="ARBA00022679"/>
    </source>
</evidence>
<dbReference type="InterPro" id="IPR029044">
    <property type="entry name" value="Nucleotide-diphossugar_trans"/>
</dbReference>
<dbReference type="SUPFAM" id="SSF53448">
    <property type="entry name" value="Nucleotide-diphospho-sugar transferases"/>
    <property type="match status" value="1"/>
</dbReference>
<dbReference type="InterPro" id="IPR005835">
    <property type="entry name" value="NTP_transferase_dom"/>
</dbReference>
<dbReference type="PANTHER" id="PTHR43584:SF8">
    <property type="entry name" value="N-ACETYLMURAMATE ALPHA-1-PHOSPHATE URIDYLYLTRANSFERASE"/>
    <property type="match status" value="1"/>
</dbReference>
<accession>A0AAJ4DNL3</accession>
<dbReference type="NCBIfam" id="NF045761">
    <property type="entry name" value="NAMPUrTaseMurU"/>
    <property type="match status" value="1"/>
</dbReference>
<evidence type="ECO:0000313" key="5">
    <source>
        <dbReference type="Proteomes" id="UP000326061"/>
    </source>
</evidence>